<dbReference type="Gene3D" id="1.20.1250.20">
    <property type="entry name" value="MFS general substrate transporter like domains"/>
    <property type="match status" value="1"/>
</dbReference>
<keyword evidence="6 7" id="KW-0472">Membrane</keyword>
<evidence type="ECO:0000313" key="9">
    <source>
        <dbReference type="EMBL" id="OLF09663.1"/>
    </source>
</evidence>
<feature type="transmembrane region" description="Helical" evidence="7">
    <location>
        <begin position="269"/>
        <end position="287"/>
    </location>
</feature>
<evidence type="ECO:0000313" key="10">
    <source>
        <dbReference type="Proteomes" id="UP000185696"/>
    </source>
</evidence>
<proteinExistence type="predicted"/>
<reference evidence="9 10" key="1">
    <citation type="submission" date="2016-12" db="EMBL/GenBank/DDBJ databases">
        <title>The draft genome sequence of Actinophytocola xinjiangensis.</title>
        <authorList>
            <person name="Wang W."/>
            <person name="Yuan L."/>
        </authorList>
    </citation>
    <scope>NUCLEOTIDE SEQUENCE [LARGE SCALE GENOMIC DNA]</scope>
    <source>
        <strain evidence="9 10">CGMCC 4.4663</strain>
    </source>
</reference>
<evidence type="ECO:0000256" key="5">
    <source>
        <dbReference type="ARBA" id="ARBA00022989"/>
    </source>
</evidence>
<feature type="transmembrane region" description="Helical" evidence="7">
    <location>
        <begin position="357"/>
        <end position="377"/>
    </location>
</feature>
<feature type="domain" description="Major facilitator superfamily (MFS) profile" evidence="8">
    <location>
        <begin position="1"/>
        <end position="381"/>
    </location>
</feature>
<keyword evidence="10" id="KW-1185">Reference proteome</keyword>
<feature type="transmembrane region" description="Helical" evidence="7">
    <location>
        <begin position="329"/>
        <end position="351"/>
    </location>
</feature>
<dbReference type="Proteomes" id="UP000185696">
    <property type="component" value="Unassembled WGS sequence"/>
</dbReference>
<keyword evidence="5 7" id="KW-1133">Transmembrane helix</keyword>
<dbReference type="GO" id="GO:0022857">
    <property type="term" value="F:transmembrane transporter activity"/>
    <property type="evidence" value="ECO:0007669"/>
    <property type="project" value="InterPro"/>
</dbReference>
<organism evidence="9 10">
    <name type="scientific">Actinophytocola xinjiangensis</name>
    <dbReference type="NCBI Taxonomy" id="485602"/>
    <lineage>
        <taxon>Bacteria</taxon>
        <taxon>Bacillati</taxon>
        <taxon>Actinomycetota</taxon>
        <taxon>Actinomycetes</taxon>
        <taxon>Pseudonocardiales</taxon>
        <taxon>Pseudonocardiaceae</taxon>
    </lineage>
</organism>
<gene>
    <name evidence="9" type="ORF">BLA60_17860</name>
</gene>
<dbReference type="GO" id="GO:0005886">
    <property type="term" value="C:plasma membrane"/>
    <property type="evidence" value="ECO:0007669"/>
    <property type="project" value="UniProtKB-SubCell"/>
</dbReference>
<evidence type="ECO:0000256" key="6">
    <source>
        <dbReference type="ARBA" id="ARBA00023136"/>
    </source>
</evidence>
<feature type="transmembrane region" description="Helical" evidence="7">
    <location>
        <begin position="123"/>
        <end position="144"/>
    </location>
</feature>
<dbReference type="PANTHER" id="PTHR23517:SF2">
    <property type="entry name" value="MULTIDRUG RESISTANCE PROTEIN MDTH"/>
    <property type="match status" value="1"/>
</dbReference>
<feature type="transmembrane region" description="Helical" evidence="7">
    <location>
        <begin position="198"/>
        <end position="223"/>
    </location>
</feature>
<comment type="caution">
    <text evidence="9">The sequence shown here is derived from an EMBL/GenBank/DDBJ whole genome shotgun (WGS) entry which is preliminary data.</text>
</comment>
<sequence>MQTFTYSVGTGFYAAGSAIFFTVYAGLPAGQIALGVTASAFAVFVLRIPVGLLCDRLGGRATWRLGALLQGVLFSIYPFVHGFASFLIVIIAAGIAATVGNAGKGRYIGEVIARQSRVRVNAYLRSIVNIGLALGTVSVGALTQVSSPRILVVIVLMNALTFYLDVLFLTIFIKPAPRRTEAGKKTPGRRSALADRPFVALSALSGVFILSDLLLTTVIPLWILQATQIQQTMIPIILILNMAMVIVLQARVGKGVETISDSARRQRRAGILLAVSCALIPISSHTAGVWTWMVILGAVAIITQAEMYTAVSGWGLSYGLSPQERLGEYLGVFASGSQIALIVGPAVLIPLVTATPLGWYVLSALFLVAGLTSVHLVDVVVRSRSKFGVQPE</sequence>
<dbReference type="InterPro" id="IPR050171">
    <property type="entry name" value="MFS_Transporters"/>
</dbReference>
<evidence type="ECO:0000256" key="2">
    <source>
        <dbReference type="ARBA" id="ARBA00022448"/>
    </source>
</evidence>
<dbReference type="EMBL" id="MSIF01000008">
    <property type="protein sequence ID" value="OLF09663.1"/>
    <property type="molecule type" value="Genomic_DNA"/>
</dbReference>
<dbReference type="InterPro" id="IPR020846">
    <property type="entry name" value="MFS_dom"/>
</dbReference>
<dbReference type="PROSITE" id="PS50850">
    <property type="entry name" value="MFS"/>
    <property type="match status" value="1"/>
</dbReference>
<name>A0A7Z0WLU2_9PSEU</name>
<feature type="transmembrane region" description="Helical" evidence="7">
    <location>
        <begin position="150"/>
        <end position="177"/>
    </location>
</feature>
<evidence type="ECO:0000256" key="3">
    <source>
        <dbReference type="ARBA" id="ARBA00022475"/>
    </source>
</evidence>
<dbReference type="InterPro" id="IPR011701">
    <property type="entry name" value="MFS"/>
</dbReference>
<feature type="transmembrane region" description="Helical" evidence="7">
    <location>
        <begin position="32"/>
        <end position="54"/>
    </location>
</feature>
<feature type="transmembrane region" description="Helical" evidence="7">
    <location>
        <begin position="293"/>
        <end position="317"/>
    </location>
</feature>
<evidence type="ECO:0000259" key="8">
    <source>
        <dbReference type="PROSITE" id="PS50850"/>
    </source>
</evidence>
<feature type="transmembrane region" description="Helical" evidence="7">
    <location>
        <begin position="7"/>
        <end position="26"/>
    </location>
</feature>
<dbReference type="Pfam" id="PF07690">
    <property type="entry name" value="MFS_1"/>
    <property type="match status" value="1"/>
</dbReference>
<protein>
    <recommendedName>
        <fullName evidence="8">Major facilitator superfamily (MFS) profile domain-containing protein</fullName>
    </recommendedName>
</protein>
<evidence type="ECO:0000256" key="1">
    <source>
        <dbReference type="ARBA" id="ARBA00004651"/>
    </source>
</evidence>
<feature type="transmembrane region" description="Helical" evidence="7">
    <location>
        <begin position="229"/>
        <end position="248"/>
    </location>
</feature>
<keyword evidence="3" id="KW-1003">Cell membrane</keyword>
<evidence type="ECO:0000256" key="4">
    <source>
        <dbReference type="ARBA" id="ARBA00022692"/>
    </source>
</evidence>
<accession>A0A7Z0WLU2</accession>
<evidence type="ECO:0000256" key="7">
    <source>
        <dbReference type="SAM" id="Phobius"/>
    </source>
</evidence>
<keyword evidence="4 7" id="KW-0812">Transmembrane</keyword>
<feature type="transmembrane region" description="Helical" evidence="7">
    <location>
        <begin position="61"/>
        <end position="77"/>
    </location>
</feature>
<dbReference type="AlphaFoldDB" id="A0A7Z0WLU2"/>
<comment type="subcellular location">
    <subcellularLocation>
        <location evidence="1">Cell membrane</location>
        <topology evidence="1">Multi-pass membrane protein</topology>
    </subcellularLocation>
</comment>
<dbReference type="InterPro" id="IPR036259">
    <property type="entry name" value="MFS_trans_sf"/>
</dbReference>
<feature type="transmembrane region" description="Helical" evidence="7">
    <location>
        <begin position="83"/>
        <end position="102"/>
    </location>
</feature>
<dbReference type="SUPFAM" id="SSF103473">
    <property type="entry name" value="MFS general substrate transporter"/>
    <property type="match status" value="1"/>
</dbReference>
<keyword evidence="2" id="KW-0813">Transport</keyword>
<dbReference type="PANTHER" id="PTHR23517">
    <property type="entry name" value="RESISTANCE PROTEIN MDTM, PUTATIVE-RELATED-RELATED"/>
    <property type="match status" value="1"/>
</dbReference>